<sequence>MPFPNSTTPPRRIAVIGGGISGLAAAHALAPNHAVTLIEAAPRLGGHARTVLAGRRGDQPVDTGFIVYNKVNYPNLVRLFEDLDVPIADSDMSFAASLEGGRIEYSLQSPDTVFAQRRNLLSPRFVRMVRDIFRFNARAAEAAIDPTLPLRDFLDRLGMGQTFRDWYLGPISGAIWSTPSRNVMDFPAQAMIQFFQNHNLLSHTGQHKWYTVQGGSIEYVRRLQAHLQRQHVTLRMGAPVQGIRRIPGGAEVRTNGGEWEVFDDVILATHSDDSLALLSDATPGEIAMLSRIRYHDNDAVLHADASVMPKRRKVWASWNYAEQATRPDRIGLTYWMNRLQPIPQDDPMFSTLNSQQEIREELIYDRTTFRHPIYDLAMMKAVEGIRARNGTDHTWFCGAWMKNGFHEDGFASALDVVEAMGRRQRPAIAAA</sequence>
<accession>A0A1H7HVS6</accession>
<dbReference type="STRING" id="188906.SAMN04488526_0834"/>
<dbReference type="Proteomes" id="UP000199283">
    <property type="component" value="Unassembled WGS sequence"/>
</dbReference>
<dbReference type="Pfam" id="PF01593">
    <property type="entry name" value="Amino_oxidase"/>
    <property type="match status" value="1"/>
</dbReference>
<dbReference type="InterPro" id="IPR050464">
    <property type="entry name" value="Zeta_carotene_desat/Oxidored"/>
</dbReference>
<dbReference type="InterPro" id="IPR036188">
    <property type="entry name" value="FAD/NAD-bd_sf"/>
</dbReference>
<dbReference type="PANTHER" id="PTHR42923:SF17">
    <property type="entry name" value="AMINE OXIDASE DOMAIN-CONTAINING PROTEIN"/>
    <property type="match status" value="1"/>
</dbReference>
<dbReference type="PANTHER" id="PTHR42923">
    <property type="entry name" value="PROTOPORPHYRINOGEN OXIDASE"/>
    <property type="match status" value="1"/>
</dbReference>
<protein>
    <recommendedName>
        <fullName evidence="1">Amine oxidase domain-containing protein</fullName>
    </recommendedName>
</protein>
<dbReference type="GO" id="GO:0016491">
    <property type="term" value="F:oxidoreductase activity"/>
    <property type="evidence" value="ECO:0007669"/>
    <property type="project" value="InterPro"/>
</dbReference>
<dbReference type="EMBL" id="FNZQ01000001">
    <property type="protein sequence ID" value="SEK54224.1"/>
    <property type="molecule type" value="Genomic_DNA"/>
</dbReference>
<dbReference type="Gene3D" id="1.10.405.20">
    <property type="match status" value="1"/>
</dbReference>
<keyword evidence="3" id="KW-1185">Reference proteome</keyword>
<dbReference type="RefSeq" id="WP_245737493.1">
    <property type="nucleotide sequence ID" value="NZ_FNZQ01000001.1"/>
</dbReference>
<proteinExistence type="predicted"/>
<evidence type="ECO:0000259" key="1">
    <source>
        <dbReference type="Pfam" id="PF01593"/>
    </source>
</evidence>
<evidence type="ECO:0000313" key="2">
    <source>
        <dbReference type="EMBL" id="SEK54224.1"/>
    </source>
</evidence>
<organism evidence="2 3">
    <name type="scientific">Jannaschia helgolandensis</name>
    <dbReference type="NCBI Taxonomy" id="188906"/>
    <lineage>
        <taxon>Bacteria</taxon>
        <taxon>Pseudomonadati</taxon>
        <taxon>Pseudomonadota</taxon>
        <taxon>Alphaproteobacteria</taxon>
        <taxon>Rhodobacterales</taxon>
        <taxon>Roseobacteraceae</taxon>
        <taxon>Jannaschia</taxon>
    </lineage>
</organism>
<dbReference type="SUPFAM" id="SSF51905">
    <property type="entry name" value="FAD/NAD(P)-binding domain"/>
    <property type="match status" value="1"/>
</dbReference>
<gene>
    <name evidence="2" type="ORF">SAMN04488526_0834</name>
</gene>
<dbReference type="AlphaFoldDB" id="A0A1H7HVS6"/>
<name>A0A1H7HVS6_9RHOB</name>
<dbReference type="Gene3D" id="3.50.50.60">
    <property type="entry name" value="FAD/NAD(P)-binding domain"/>
    <property type="match status" value="1"/>
</dbReference>
<feature type="domain" description="Amine oxidase" evidence="1">
    <location>
        <begin position="20"/>
        <end position="273"/>
    </location>
</feature>
<dbReference type="Gene3D" id="3.30.70.1990">
    <property type="match status" value="1"/>
</dbReference>
<evidence type="ECO:0000313" key="3">
    <source>
        <dbReference type="Proteomes" id="UP000199283"/>
    </source>
</evidence>
<dbReference type="InterPro" id="IPR002937">
    <property type="entry name" value="Amino_oxidase"/>
</dbReference>
<reference evidence="2 3" key="1">
    <citation type="submission" date="2016-10" db="EMBL/GenBank/DDBJ databases">
        <authorList>
            <person name="de Groot N.N."/>
        </authorList>
    </citation>
    <scope>NUCLEOTIDE SEQUENCE [LARGE SCALE GENOMIC DNA]</scope>
    <source>
        <strain evidence="2 3">DSM 14858</strain>
    </source>
</reference>